<dbReference type="OrthoDB" id="6138985at2759"/>
<evidence type="ECO:0000313" key="2">
    <source>
        <dbReference type="EMBL" id="KAF2884964.1"/>
    </source>
</evidence>
<dbReference type="PANTHER" id="PTHR37687">
    <property type="entry name" value="AGAP006772-PA"/>
    <property type="match status" value="1"/>
</dbReference>
<feature type="region of interest" description="Disordered" evidence="1">
    <location>
        <begin position="77"/>
        <end position="110"/>
    </location>
</feature>
<accession>A0A8K0CCV9</accession>
<dbReference type="Proteomes" id="UP000801492">
    <property type="component" value="Unassembled WGS sequence"/>
</dbReference>
<feature type="compositionally biased region" description="Basic and acidic residues" evidence="1">
    <location>
        <begin position="99"/>
        <end position="110"/>
    </location>
</feature>
<feature type="region of interest" description="Disordered" evidence="1">
    <location>
        <begin position="542"/>
        <end position="564"/>
    </location>
</feature>
<feature type="compositionally biased region" description="Basic residues" evidence="1">
    <location>
        <begin position="272"/>
        <end position="282"/>
    </location>
</feature>
<feature type="region of interest" description="Disordered" evidence="1">
    <location>
        <begin position="415"/>
        <end position="434"/>
    </location>
</feature>
<evidence type="ECO:0000313" key="3">
    <source>
        <dbReference type="Proteomes" id="UP000801492"/>
    </source>
</evidence>
<gene>
    <name evidence="2" type="ORF">ILUMI_21185</name>
</gene>
<feature type="compositionally biased region" description="Basic and acidic residues" evidence="1">
    <location>
        <begin position="542"/>
        <end position="560"/>
    </location>
</feature>
<feature type="compositionally biased region" description="Basic and acidic residues" evidence="1">
    <location>
        <begin position="307"/>
        <end position="369"/>
    </location>
</feature>
<sequence>MAMAQEDSLQSALNAVDRRQRDLTQIPGGYKNSYNEGGLGRYYAADDRDDLAFLKPVNSRNDRKVLERALLDYLDDEGTFDPELSNSDEGTKKRFSSSFRERIEKDKAKQKEEFEESLLNKLEGEPEVSDDNDEYLDLIQQVYDKYPDSYPELYDAPPRTYASGEVKKRLFPSEYYTSLGYDSVGMKKRSRYFEPDGPSESLYLLNYAPRDEIFERLQEEDMDASNPASDYYSWNKQDIKRDRSYLRPYSMKKRFPVAKRSNPPIHHERGIHQHKRSPKRAARNLTGTDPKVAKELSDVFGTPKSKPTIDDKPKKKNEKSKSKKGEHDAVHEKNLNKNKTIDKKERKEDKRATTKEEVPSSSKEEPLQIKKKSIDWSDYFGYDRKKKSDGDIDNEWLMERYHKAIAMATKRGSTDYPLQNFRNHDEVRTENSPKLYEKKGDLRSEEAKLGEMDAKLKNIEDSIVDEALKYTGAHEGATDSKEIQEIKDKVISRLAAAYSLEKMRQALGEYKQSIAKQIKQLKESGKLDDFYVSEEKRVSVPRKQAVDEERERVPEGDNHIKCSQGDEDCEEQTYRAPSEILEEQSHWARGECPKIQRACNEVADVLGNYGRILEPACNMHQACLLCGENSWFAPTRQCNVLFLSKADEVCDGDAECQKIARHSVRYLLDINRSLRAEPSEDCDLLCPDNRR</sequence>
<feature type="region of interest" description="Disordered" evidence="1">
    <location>
        <begin position="1"/>
        <end position="31"/>
    </location>
</feature>
<reference evidence="2" key="1">
    <citation type="submission" date="2019-08" db="EMBL/GenBank/DDBJ databases">
        <title>The genome of the North American firefly Photinus pyralis.</title>
        <authorList>
            <consortium name="Photinus pyralis genome working group"/>
            <person name="Fallon T.R."/>
            <person name="Sander Lower S.E."/>
            <person name="Weng J.-K."/>
        </authorList>
    </citation>
    <scope>NUCLEOTIDE SEQUENCE</scope>
    <source>
        <strain evidence="2">TRF0915ILg1</strain>
        <tissue evidence="2">Whole body</tissue>
    </source>
</reference>
<dbReference type="PANTHER" id="PTHR37687:SF1">
    <property type="entry name" value="AGAP006772-PA"/>
    <property type="match status" value="1"/>
</dbReference>
<feature type="compositionally biased region" description="Basic and acidic residues" evidence="1">
    <location>
        <begin position="422"/>
        <end position="434"/>
    </location>
</feature>
<organism evidence="2 3">
    <name type="scientific">Ignelater luminosus</name>
    <name type="common">Cucubano</name>
    <name type="synonym">Pyrophorus luminosus</name>
    <dbReference type="NCBI Taxonomy" id="2038154"/>
    <lineage>
        <taxon>Eukaryota</taxon>
        <taxon>Metazoa</taxon>
        <taxon>Ecdysozoa</taxon>
        <taxon>Arthropoda</taxon>
        <taxon>Hexapoda</taxon>
        <taxon>Insecta</taxon>
        <taxon>Pterygota</taxon>
        <taxon>Neoptera</taxon>
        <taxon>Endopterygota</taxon>
        <taxon>Coleoptera</taxon>
        <taxon>Polyphaga</taxon>
        <taxon>Elateriformia</taxon>
        <taxon>Elateroidea</taxon>
        <taxon>Elateridae</taxon>
        <taxon>Agrypninae</taxon>
        <taxon>Pyrophorini</taxon>
        <taxon>Ignelater</taxon>
    </lineage>
</organism>
<comment type="caution">
    <text evidence="2">The sequence shown here is derived from an EMBL/GenBank/DDBJ whole genome shotgun (WGS) entry which is preliminary data.</text>
</comment>
<dbReference type="AlphaFoldDB" id="A0A8K0CCV9"/>
<name>A0A8K0CCV9_IGNLU</name>
<dbReference type="EMBL" id="VTPC01090044">
    <property type="protein sequence ID" value="KAF2884964.1"/>
    <property type="molecule type" value="Genomic_DNA"/>
</dbReference>
<evidence type="ECO:0000256" key="1">
    <source>
        <dbReference type="SAM" id="MobiDB-lite"/>
    </source>
</evidence>
<proteinExistence type="predicted"/>
<feature type="region of interest" description="Disordered" evidence="1">
    <location>
        <begin position="253"/>
        <end position="369"/>
    </location>
</feature>
<dbReference type="InterPro" id="IPR038875">
    <property type="entry name" value="PLA2_conodipine-like"/>
</dbReference>
<protein>
    <submittedName>
        <fullName evidence="2">Uncharacterized protein</fullName>
    </submittedName>
</protein>
<keyword evidence="3" id="KW-1185">Reference proteome</keyword>